<keyword evidence="2" id="KW-1185">Reference proteome</keyword>
<reference evidence="1 2" key="1">
    <citation type="submission" date="2020-08" db="EMBL/GenBank/DDBJ databases">
        <title>Sequencing the genomes of 1000 actinobacteria strains.</title>
        <authorList>
            <person name="Klenk H.-P."/>
        </authorList>
    </citation>
    <scope>NUCLEOTIDE SEQUENCE [LARGE SCALE GENOMIC DNA]</scope>
    <source>
        <strain evidence="1 2">DSM 45507</strain>
    </source>
</reference>
<comment type="caution">
    <text evidence="1">The sequence shown here is derived from an EMBL/GenBank/DDBJ whole genome shotgun (WGS) entry which is preliminary data.</text>
</comment>
<protein>
    <submittedName>
        <fullName evidence="1">Uncharacterized protein</fullName>
    </submittedName>
</protein>
<accession>A0A7W9GER8</accession>
<name>A0A7W9GER8_9ACTN</name>
<proteinExistence type="predicted"/>
<sequence>MYDSDRTWGHHRMLIRRRSESCRTFSKTAVVVITAKSAGHKVFGLATAGVRLA</sequence>
<dbReference type="Proteomes" id="UP000579153">
    <property type="component" value="Unassembled WGS sequence"/>
</dbReference>
<dbReference type="AlphaFoldDB" id="A0A7W9GER8"/>
<evidence type="ECO:0000313" key="1">
    <source>
        <dbReference type="EMBL" id="MBB5782371.1"/>
    </source>
</evidence>
<evidence type="ECO:0000313" key="2">
    <source>
        <dbReference type="Proteomes" id="UP000579153"/>
    </source>
</evidence>
<organism evidence="1 2">
    <name type="scientific">Nonomuraea jabiensis</name>
    <dbReference type="NCBI Taxonomy" id="882448"/>
    <lineage>
        <taxon>Bacteria</taxon>
        <taxon>Bacillati</taxon>
        <taxon>Actinomycetota</taxon>
        <taxon>Actinomycetes</taxon>
        <taxon>Streptosporangiales</taxon>
        <taxon>Streptosporangiaceae</taxon>
        <taxon>Nonomuraea</taxon>
    </lineage>
</organism>
<dbReference type="EMBL" id="JACHMB010000001">
    <property type="protein sequence ID" value="MBB5782371.1"/>
    <property type="molecule type" value="Genomic_DNA"/>
</dbReference>
<gene>
    <name evidence="1" type="ORF">HD596_009127</name>
</gene>